<dbReference type="Proteomes" id="UP001564760">
    <property type="component" value="Unassembled WGS sequence"/>
</dbReference>
<evidence type="ECO:0000313" key="2">
    <source>
        <dbReference type="EMBL" id="MEY8018159.1"/>
    </source>
</evidence>
<comment type="caution">
    <text evidence="2">The sequence shown here is derived from an EMBL/GenBank/DDBJ whole genome shotgun (WGS) entry which is preliminary data.</text>
</comment>
<dbReference type="Pfam" id="PF01740">
    <property type="entry name" value="STAS"/>
    <property type="match status" value="1"/>
</dbReference>
<organism evidence="2 3">
    <name type="scientific">Mycobacterium servetii</name>
    <dbReference type="NCBI Taxonomy" id="3237418"/>
    <lineage>
        <taxon>Bacteria</taxon>
        <taxon>Bacillati</taxon>
        <taxon>Actinomycetota</taxon>
        <taxon>Actinomycetes</taxon>
        <taxon>Mycobacteriales</taxon>
        <taxon>Mycobacteriaceae</taxon>
        <taxon>Mycobacterium</taxon>
    </lineage>
</organism>
<dbReference type="PROSITE" id="PS50801">
    <property type="entry name" value="STAS"/>
    <property type="match status" value="1"/>
</dbReference>
<dbReference type="InterPro" id="IPR002645">
    <property type="entry name" value="STAS_dom"/>
</dbReference>
<proteinExistence type="predicted"/>
<dbReference type="SUPFAM" id="SSF52091">
    <property type="entry name" value="SpoIIaa-like"/>
    <property type="match status" value="1"/>
</dbReference>
<dbReference type="Gene3D" id="3.30.750.24">
    <property type="entry name" value="STAS domain"/>
    <property type="match status" value="1"/>
</dbReference>
<evidence type="ECO:0000259" key="1">
    <source>
        <dbReference type="PROSITE" id="PS50801"/>
    </source>
</evidence>
<keyword evidence="3" id="KW-1185">Reference proteome</keyword>
<protein>
    <submittedName>
        <fullName evidence="2">STAS domain-containing protein</fullName>
    </submittedName>
</protein>
<feature type="domain" description="STAS" evidence="1">
    <location>
        <begin position="32"/>
        <end position="97"/>
    </location>
</feature>
<accession>A0ABV4C6J0</accession>
<sequence>MTIADIRTRQGNSTFVYGGAQLRAHCRHLATVVTIRGEVDAGNAEGIGEHLRRFVLGESPVVLDMSEVHAFAAPVVSLLFTLDEQCRAAGLEWVLVASTAVTDALGDDGSRARFPVADSVRQALHDLADGIASRRQLMLPLVRKTA</sequence>
<dbReference type="RefSeq" id="WP_369740801.1">
    <property type="nucleotide sequence ID" value="NZ_JBGEDP010000001.1"/>
</dbReference>
<reference evidence="2 3" key="1">
    <citation type="submission" date="2024-08" db="EMBL/GenBank/DDBJ databases">
        <title>Mycobacterium servetensis sp. nov., a novel rapid-growing mycobacterial species recovered from a human patient in Zaragoza, Spain.</title>
        <authorList>
            <person name="Tristancho-Baro A.I."/>
            <person name="Buenestado-Serrano S."/>
            <person name="Garcia De Viedma D."/>
            <person name="Milagro-Beamonte A."/>
            <person name="Burillo N."/>
            <person name="Sanz S."/>
            <person name="Lopez-Calleja A.I."/>
            <person name="Penas-Utrilla D."/>
            <person name="Guardingo M."/>
            <person name="Garcia M.J."/>
            <person name="Vinuelas-Bayon J."/>
        </authorList>
    </citation>
    <scope>NUCLEOTIDE SEQUENCE [LARGE SCALE GENOMIC DNA]</scope>
    <source>
        <strain evidence="3">HUMS_12744610</strain>
    </source>
</reference>
<dbReference type="InterPro" id="IPR036513">
    <property type="entry name" value="STAS_dom_sf"/>
</dbReference>
<name>A0ABV4C6J0_9MYCO</name>
<gene>
    <name evidence="2" type="ORF">AB8998_25945</name>
</gene>
<evidence type="ECO:0000313" key="3">
    <source>
        <dbReference type="Proteomes" id="UP001564760"/>
    </source>
</evidence>
<dbReference type="EMBL" id="JBGEDP010000001">
    <property type="protein sequence ID" value="MEY8018159.1"/>
    <property type="molecule type" value="Genomic_DNA"/>
</dbReference>